<evidence type="ECO:0000313" key="3">
    <source>
        <dbReference type="EMBL" id="KAF1696833.1"/>
    </source>
</evidence>
<dbReference type="InterPro" id="IPR011992">
    <property type="entry name" value="EF-hand-dom_pair"/>
</dbReference>
<keyword evidence="4" id="KW-1185">Reference proteome</keyword>
<evidence type="ECO:0000313" key="4">
    <source>
        <dbReference type="Proteomes" id="UP000788419"/>
    </source>
</evidence>
<dbReference type="PROSITE" id="PS00018">
    <property type="entry name" value="EF_HAND_1"/>
    <property type="match status" value="1"/>
</dbReference>
<accession>A0ABQ6ZAN4</accession>
<reference evidence="3 4" key="1">
    <citation type="submission" date="2017-10" db="EMBL/GenBank/DDBJ databases">
        <title>Whole genome sequencing of members of genus Pseudoxanthomonas.</title>
        <authorList>
            <person name="Kumar S."/>
            <person name="Bansal K."/>
            <person name="Kaur A."/>
            <person name="Patil P."/>
            <person name="Sharma S."/>
            <person name="Patil P.B."/>
        </authorList>
    </citation>
    <scope>NUCLEOTIDE SEQUENCE [LARGE SCALE GENOMIC DNA]</scope>
    <source>
        <strain evidence="3 4">DSM 17801</strain>
    </source>
</reference>
<evidence type="ECO:0000259" key="2">
    <source>
        <dbReference type="PROSITE" id="PS50222"/>
    </source>
</evidence>
<dbReference type="Pfam" id="PF13202">
    <property type="entry name" value="EF-hand_5"/>
    <property type="match status" value="2"/>
</dbReference>
<proteinExistence type="predicted"/>
<dbReference type="InterPro" id="IPR002048">
    <property type="entry name" value="EF_hand_dom"/>
</dbReference>
<feature type="signal peptide" evidence="1">
    <location>
        <begin position="1"/>
        <end position="17"/>
    </location>
</feature>
<dbReference type="InterPro" id="IPR018247">
    <property type="entry name" value="EF_Hand_1_Ca_BS"/>
</dbReference>
<sequence>MKHFSAFAFLLATTALAGTSALAATKGPPASTSPLLPPVATPVDQPLQHQTGMVVIEGAHGERTIIRSLEPRSLVGGDRLDFGVLDADGDGRVDRREAGIDRSLRSEFDNVDVDRDGTLDREELAGWIL</sequence>
<name>A0ABQ6ZAN4_9GAMM</name>
<dbReference type="EMBL" id="PDWN01000002">
    <property type="protein sequence ID" value="KAF1696833.1"/>
    <property type="molecule type" value="Genomic_DNA"/>
</dbReference>
<dbReference type="Gene3D" id="1.10.238.10">
    <property type="entry name" value="EF-hand"/>
    <property type="match status" value="1"/>
</dbReference>
<gene>
    <name evidence="3" type="ORF">CSC65_01975</name>
</gene>
<dbReference type="RefSeq" id="WP_162408528.1">
    <property type="nucleotide sequence ID" value="NZ_PDWN01000002.1"/>
</dbReference>
<keyword evidence="1" id="KW-0732">Signal</keyword>
<comment type="caution">
    <text evidence="3">The sequence shown here is derived from an EMBL/GenBank/DDBJ whole genome shotgun (WGS) entry which is preliminary data.</text>
</comment>
<protein>
    <recommendedName>
        <fullName evidence="2">EF-hand domain-containing protein</fullName>
    </recommendedName>
</protein>
<dbReference type="SUPFAM" id="SSF47473">
    <property type="entry name" value="EF-hand"/>
    <property type="match status" value="1"/>
</dbReference>
<dbReference type="Proteomes" id="UP000788419">
    <property type="component" value="Unassembled WGS sequence"/>
</dbReference>
<feature type="chain" id="PRO_5046222462" description="EF-hand domain-containing protein" evidence="1">
    <location>
        <begin position="18"/>
        <end position="129"/>
    </location>
</feature>
<dbReference type="PROSITE" id="PS50222">
    <property type="entry name" value="EF_HAND_2"/>
    <property type="match status" value="1"/>
</dbReference>
<feature type="domain" description="EF-hand" evidence="2">
    <location>
        <begin position="99"/>
        <end position="129"/>
    </location>
</feature>
<evidence type="ECO:0000256" key="1">
    <source>
        <dbReference type="SAM" id="SignalP"/>
    </source>
</evidence>
<organism evidence="3 4">
    <name type="scientific">Pseudoxanthomonas daejeonensis</name>
    <dbReference type="NCBI Taxonomy" id="266062"/>
    <lineage>
        <taxon>Bacteria</taxon>
        <taxon>Pseudomonadati</taxon>
        <taxon>Pseudomonadota</taxon>
        <taxon>Gammaproteobacteria</taxon>
        <taxon>Lysobacterales</taxon>
        <taxon>Lysobacteraceae</taxon>
        <taxon>Pseudoxanthomonas</taxon>
    </lineage>
</organism>